<protein>
    <submittedName>
        <fullName evidence="1">Uncharacterized protein</fullName>
    </submittedName>
</protein>
<accession>A0A150WWX2</accession>
<dbReference type="GO" id="GO:0000287">
    <property type="term" value="F:magnesium ion binding"/>
    <property type="evidence" value="ECO:0007669"/>
    <property type="project" value="InterPro"/>
</dbReference>
<dbReference type="GO" id="GO:0008897">
    <property type="term" value="F:holo-[acyl-carrier-protein] synthase activity"/>
    <property type="evidence" value="ECO:0007669"/>
    <property type="project" value="InterPro"/>
</dbReference>
<dbReference type="RefSeq" id="WP_063242658.1">
    <property type="nucleotide sequence ID" value="NZ_LUKF01000001.1"/>
</dbReference>
<dbReference type="SUPFAM" id="SSF56214">
    <property type="entry name" value="4'-phosphopantetheinyl transferase"/>
    <property type="match status" value="1"/>
</dbReference>
<dbReference type="Proteomes" id="UP000075391">
    <property type="component" value="Unassembled WGS sequence"/>
</dbReference>
<dbReference type="OrthoDB" id="5292454at2"/>
<organism evidence="1 2">
    <name type="scientific">Bdellovibrio bacteriovorus</name>
    <dbReference type="NCBI Taxonomy" id="959"/>
    <lineage>
        <taxon>Bacteria</taxon>
        <taxon>Pseudomonadati</taxon>
        <taxon>Bdellovibrionota</taxon>
        <taxon>Bdellovibrionia</taxon>
        <taxon>Bdellovibrionales</taxon>
        <taxon>Pseudobdellovibrionaceae</taxon>
        <taxon>Bdellovibrio</taxon>
    </lineage>
</organism>
<dbReference type="InterPro" id="IPR037143">
    <property type="entry name" value="4-PPantetheinyl_Trfase_dom_sf"/>
</dbReference>
<name>A0A150WWX2_BDEBC</name>
<sequence>MTLSESVIESLKKHLPCSDLEVLMRTEWGSKNPDNRPLIRSELMKALNGRCLYTSISHCPDLGVAVIAPSSVGVDVEVRERVTAPVMARISQEEEMLVAPSLSSLWCAKEAAFKALRAYEQPSVLSKISIGDWQNIDSQIETYRLINAREFNSPSENRGVIVHSSSHTFSFFIFYS</sequence>
<reference evidence="1 2" key="1">
    <citation type="submission" date="2016-03" db="EMBL/GenBank/DDBJ databases">
        <authorList>
            <person name="Ploux O."/>
        </authorList>
    </citation>
    <scope>NUCLEOTIDE SEQUENCE [LARGE SCALE GENOMIC DNA]</scope>
    <source>
        <strain evidence="1 2">BER2</strain>
    </source>
</reference>
<evidence type="ECO:0000313" key="2">
    <source>
        <dbReference type="Proteomes" id="UP000075391"/>
    </source>
</evidence>
<dbReference type="AlphaFoldDB" id="A0A150WWX2"/>
<evidence type="ECO:0000313" key="1">
    <source>
        <dbReference type="EMBL" id="KYG70919.1"/>
    </source>
</evidence>
<comment type="caution">
    <text evidence="1">The sequence shown here is derived from an EMBL/GenBank/DDBJ whole genome shotgun (WGS) entry which is preliminary data.</text>
</comment>
<proteinExistence type="predicted"/>
<dbReference type="EMBL" id="LUKF01000001">
    <property type="protein sequence ID" value="KYG70919.1"/>
    <property type="molecule type" value="Genomic_DNA"/>
</dbReference>
<dbReference type="Gene3D" id="3.90.470.20">
    <property type="entry name" value="4'-phosphopantetheinyl transferase domain"/>
    <property type="match status" value="1"/>
</dbReference>
<gene>
    <name evidence="1" type="ORF">AZI85_01755</name>
</gene>